<evidence type="ECO:0000256" key="10">
    <source>
        <dbReference type="SAM" id="Phobius"/>
    </source>
</evidence>
<feature type="transmembrane region" description="Helical" evidence="10">
    <location>
        <begin position="20"/>
        <end position="40"/>
    </location>
</feature>
<keyword evidence="4 9" id="KW-0479">Metal-binding</keyword>
<dbReference type="PRINTS" id="PR00385">
    <property type="entry name" value="P450"/>
</dbReference>
<dbReference type="GO" id="GO:0005506">
    <property type="term" value="F:iron ion binding"/>
    <property type="evidence" value="ECO:0007669"/>
    <property type="project" value="InterPro"/>
</dbReference>
<dbReference type="InterPro" id="IPR002401">
    <property type="entry name" value="Cyt_P450_E_grp-I"/>
</dbReference>
<keyword evidence="8" id="KW-0503">Monooxygenase</keyword>
<feature type="binding site" description="axial binding residue" evidence="9">
    <location>
        <position position="472"/>
    </location>
    <ligand>
        <name>heme</name>
        <dbReference type="ChEBI" id="CHEBI:30413"/>
    </ligand>
    <ligandPart>
        <name>Fe</name>
        <dbReference type="ChEBI" id="CHEBI:18248"/>
    </ligandPart>
</feature>
<dbReference type="GO" id="GO:0020037">
    <property type="term" value="F:heme binding"/>
    <property type="evidence" value="ECO:0007669"/>
    <property type="project" value="InterPro"/>
</dbReference>
<dbReference type="InterPro" id="IPR001128">
    <property type="entry name" value="Cyt_P450"/>
</dbReference>
<dbReference type="Pfam" id="PF00067">
    <property type="entry name" value="p450"/>
    <property type="match status" value="1"/>
</dbReference>
<dbReference type="FunFam" id="1.10.630.10:FF:000043">
    <property type="entry name" value="Cytochrome P450 99A2"/>
    <property type="match status" value="1"/>
</dbReference>
<comment type="similarity">
    <text evidence="1">Belongs to the cytochrome P450 family.</text>
</comment>
<evidence type="ECO:0000313" key="11">
    <source>
        <dbReference type="EnsemblPlants" id="AET7Gv21126200.1"/>
    </source>
</evidence>
<evidence type="ECO:0000256" key="3">
    <source>
        <dbReference type="ARBA" id="ARBA00022692"/>
    </source>
</evidence>
<evidence type="ECO:0000256" key="2">
    <source>
        <dbReference type="ARBA" id="ARBA00022617"/>
    </source>
</evidence>
<sequence>CLLASQATILACCSSLMELSAGATLLFLSLISLMMLVSLLSRRKSTPSSNKMRRPPGPRRLPLIGSLHHLVTSMPPQVVLRDLAKKHGPVMYLRLGQVDTVVISSPAAAQEVLRDKNLTFASRPSLLATEIICYGNTDVAFAPYGVYWRTLRKLCVVQLLSARKVRQFSPIRDSETLSLVSNIRLASRDNETVNLGKLLMKCSNTITARATFGDACDPELQERFLSAIQVALDASGGFCIGDLFPSLRFVDVVTGLKGRLWRARGQLDAVFDTIIAGCEARREEKKKTTRTTATTGDDDLLSVMLRIKEEGELDFPIGTTNVKAIIVDLFTAGTETTSSTVEWIMSELMRNPEVMAKAQAEVRRTLDHKSPEDHEGQMDKLSYTKMVIKEGMRLHPVVPLLLPRVCRETCDVGGLQVAGGSRVMVNVWAIARSPEYWHDAEEFSPERFKDSAVDYNGTQFEYLPLGSGRRMCPGGTYGLSTLELMLARLLYYFDWSLPAGIRPNELDMDMIVGGTMRRRNQLHLVATPYNVPMEF</sequence>
<dbReference type="Proteomes" id="UP000015105">
    <property type="component" value="Chromosome 7D"/>
</dbReference>
<evidence type="ECO:0000256" key="9">
    <source>
        <dbReference type="PIRSR" id="PIRSR602401-1"/>
    </source>
</evidence>
<evidence type="ECO:0000256" key="6">
    <source>
        <dbReference type="ARBA" id="ARBA00023002"/>
    </source>
</evidence>
<proteinExistence type="inferred from homology"/>
<dbReference type="Gene3D" id="1.10.630.10">
    <property type="entry name" value="Cytochrome P450"/>
    <property type="match status" value="1"/>
</dbReference>
<reference evidence="12" key="1">
    <citation type="journal article" date="2014" name="Science">
        <title>Ancient hybridizations among the ancestral genomes of bread wheat.</title>
        <authorList>
            <consortium name="International Wheat Genome Sequencing Consortium,"/>
            <person name="Marcussen T."/>
            <person name="Sandve S.R."/>
            <person name="Heier L."/>
            <person name="Spannagl M."/>
            <person name="Pfeifer M."/>
            <person name="Jakobsen K.S."/>
            <person name="Wulff B.B."/>
            <person name="Steuernagel B."/>
            <person name="Mayer K.F."/>
            <person name="Olsen O.A."/>
        </authorList>
    </citation>
    <scope>NUCLEOTIDE SEQUENCE [LARGE SCALE GENOMIC DNA]</scope>
    <source>
        <strain evidence="12">cv. AL8/78</strain>
    </source>
</reference>
<reference evidence="11" key="3">
    <citation type="journal article" date="2017" name="Nature">
        <title>Genome sequence of the progenitor of the wheat D genome Aegilops tauschii.</title>
        <authorList>
            <person name="Luo M.C."/>
            <person name="Gu Y.Q."/>
            <person name="Puiu D."/>
            <person name="Wang H."/>
            <person name="Twardziok S.O."/>
            <person name="Deal K.R."/>
            <person name="Huo N."/>
            <person name="Zhu T."/>
            <person name="Wang L."/>
            <person name="Wang Y."/>
            <person name="McGuire P.E."/>
            <person name="Liu S."/>
            <person name="Long H."/>
            <person name="Ramasamy R.K."/>
            <person name="Rodriguez J.C."/>
            <person name="Van S.L."/>
            <person name="Yuan L."/>
            <person name="Wang Z."/>
            <person name="Xia Z."/>
            <person name="Xiao L."/>
            <person name="Anderson O.D."/>
            <person name="Ouyang S."/>
            <person name="Liang Y."/>
            <person name="Zimin A.V."/>
            <person name="Pertea G."/>
            <person name="Qi P."/>
            <person name="Bennetzen J.L."/>
            <person name="Dai X."/>
            <person name="Dawson M.W."/>
            <person name="Muller H.G."/>
            <person name="Kugler K."/>
            <person name="Rivarola-Duarte L."/>
            <person name="Spannagl M."/>
            <person name="Mayer K.F.X."/>
            <person name="Lu F.H."/>
            <person name="Bevan M.W."/>
            <person name="Leroy P."/>
            <person name="Li P."/>
            <person name="You F.M."/>
            <person name="Sun Q."/>
            <person name="Liu Z."/>
            <person name="Lyons E."/>
            <person name="Wicker T."/>
            <person name="Salzberg S.L."/>
            <person name="Devos K.M."/>
            <person name="Dvorak J."/>
        </authorList>
    </citation>
    <scope>NUCLEOTIDE SEQUENCE [LARGE SCALE GENOMIC DNA]</scope>
    <source>
        <strain evidence="11">cv. AL8/78</strain>
    </source>
</reference>
<evidence type="ECO:0000256" key="1">
    <source>
        <dbReference type="ARBA" id="ARBA00010617"/>
    </source>
</evidence>
<dbReference type="PANTHER" id="PTHR47955:SF8">
    <property type="entry name" value="CYTOCHROME P450 71D11-LIKE"/>
    <property type="match status" value="1"/>
</dbReference>
<reference evidence="11" key="5">
    <citation type="journal article" date="2021" name="G3 (Bethesda)">
        <title>Aegilops tauschii genome assembly Aet v5.0 features greater sequence contiguity and improved annotation.</title>
        <authorList>
            <person name="Wang L."/>
            <person name="Zhu T."/>
            <person name="Rodriguez J.C."/>
            <person name="Deal K.R."/>
            <person name="Dubcovsky J."/>
            <person name="McGuire P.E."/>
            <person name="Lux T."/>
            <person name="Spannagl M."/>
            <person name="Mayer K.F.X."/>
            <person name="Baldrich P."/>
            <person name="Meyers B.C."/>
            <person name="Huo N."/>
            <person name="Gu Y.Q."/>
            <person name="Zhou H."/>
            <person name="Devos K.M."/>
            <person name="Bennetzen J.L."/>
            <person name="Unver T."/>
            <person name="Budak H."/>
            <person name="Gulick P.J."/>
            <person name="Galiba G."/>
            <person name="Kalapos B."/>
            <person name="Nelson D.R."/>
            <person name="Li P."/>
            <person name="You F.M."/>
            <person name="Luo M.C."/>
            <person name="Dvorak J."/>
        </authorList>
    </citation>
    <scope>NUCLEOTIDE SEQUENCE [LARGE SCALE GENOMIC DNA]</scope>
    <source>
        <strain evidence="11">cv. AL8/78</strain>
    </source>
</reference>
<keyword evidence="2 9" id="KW-0349">Heme</keyword>
<keyword evidence="5 10" id="KW-1133">Transmembrane helix</keyword>
<dbReference type="CDD" id="cd11072">
    <property type="entry name" value="CYP71-like"/>
    <property type="match status" value="1"/>
</dbReference>
<name>A0A453SWJ5_AEGTS</name>
<keyword evidence="7 9" id="KW-0408">Iron</keyword>
<dbReference type="GO" id="GO:0016705">
    <property type="term" value="F:oxidoreductase activity, acting on paired donors, with incorporation or reduction of molecular oxygen"/>
    <property type="evidence" value="ECO:0007669"/>
    <property type="project" value="InterPro"/>
</dbReference>
<reference evidence="12" key="2">
    <citation type="journal article" date="2017" name="Nat. Plants">
        <title>The Aegilops tauschii genome reveals multiple impacts of transposons.</title>
        <authorList>
            <person name="Zhao G."/>
            <person name="Zou C."/>
            <person name="Li K."/>
            <person name="Wang K."/>
            <person name="Li T."/>
            <person name="Gao L."/>
            <person name="Zhang X."/>
            <person name="Wang H."/>
            <person name="Yang Z."/>
            <person name="Liu X."/>
            <person name="Jiang W."/>
            <person name="Mao L."/>
            <person name="Kong X."/>
            <person name="Jiao Y."/>
            <person name="Jia J."/>
        </authorList>
    </citation>
    <scope>NUCLEOTIDE SEQUENCE [LARGE SCALE GENOMIC DNA]</scope>
    <source>
        <strain evidence="12">cv. AL8/78</strain>
    </source>
</reference>
<dbReference type="PRINTS" id="PR00463">
    <property type="entry name" value="EP450I"/>
</dbReference>
<dbReference type="STRING" id="200361.A0A453SWJ5"/>
<comment type="cofactor">
    <cofactor evidence="9">
        <name>heme</name>
        <dbReference type="ChEBI" id="CHEBI:30413"/>
    </cofactor>
</comment>
<dbReference type="GO" id="GO:0004497">
    <property type="term" value="F:monooxygenase activity"/>
    <property type="evidence" value="ECO:0007669"/>
    <property type="project" value="UniProtKB-KW"/>
</dbReference>
<accession>A0A453SWJ5</accession>
<evidence type="ECO:0000256" key="4">
    <source>
        <dbReference type="ARBA" id="ARBA00022723"/>
    </source>
</evidence>
<reference evidence="11" key="4">
    <citation type="submission" date="2019-03" db="UniProtKB">
        <authorList>
            <consortium name="EnsemblPlants"/>
        </authorList>
    </citation>
    <scope>IDENTIFICATION</scope>
</reference>
<dbReference type="SUPFAM" id="SSF48264">
    <property type="entry name" value="Cytochrome P450"/>
    <property type="match status" value="1"/>
</dbReference>
<protein>
    <recommendedName>
        <fullName evidence="13">Cytochrome P450 99A2</fullName>
    </recommendedName>
</protein>
<evidence type="ECO:0008006" key="13">
    <source>
        <dbReference type="Google" id="ProtNLM"/>
    </source>
</evidence>
<dbReference type="AlphaFoldDB" id="A0A453SWJ5"/>
<evidence type="ECO:0000256" key="7">
    <source>
        <dbReference type="ARBA" id="ARBA00023004"/>
    </source>
</evidence>
<dbReference type="PANTHER" id="PTHR47955">
    <property type="entry name" value="CYTOCHROME P450 FAMILY 71 PROTEIN"/>
    <property type="match status" value="1"/>
</dbReference>
<keyword evidence="6" id="KW-0560">Oxidoreductase</keyword>
<organism evidence="11 12">
    <name type="scientific">Aegilops tauschii subsp. strangulata</name>
    <name type="common">Goatgrass</name>
    <dbReference type="NCBI Taxonomy" id="200361"/>
    <lineage>
        <taxon>Eukaryota</taxon>
        <taxon>Viridiplantae</taxon>
        <taxon>Streptophyta</taxon>
        <taxon>Embryophyta</taxon>
        <taxon>Tracheophyta</taxon>
        <taxon>Spermatophyta</taxon>
        <taxon>Magnoliopsida</taxon>
        <taxon>Liliopsida</taxon>
        <taxon>Poales</taxon>
        <taxon>Poaceae</taxon>
        <taxon>BOP clade</taxon>
        <taxon>Pooideae</taxon>
        <taxon>Triticodae</taxon>
        <taxon>Triticeae</taxon>
        <taxon>Triticinae</taxon>
        <taxon>Aegilops</taxon>
    </lineage>
</organism>
<keyword evidence="12" id="KW-1185">Reference proteome</keyword>
<dbReference type="Gramene" id="AET7Gv21126200.1">
    <property type="protein sequence ID" value="AET7Gv21126200.1"/>
    <property type="gene ID" value="AET7Gv21126200"/>
</dbReference>
<evidence type="ECO:0000313" key="12">
    <source>
        <dbReference type="Proteomes" id="UP000015105"/>
    </source>
</evidence>
<evidence type="ECO:0000256" key="5">
    <source>
        <dbReference type="ARBA" id="ARBA00022989"/>
    </source>
</evidence>
<evidence type="ECO:0000256" key="8">
    <source>
        <dbReference type="ARBA" id="ARBA00023033"/>
    </source>
</evidence>
<dbReference type="EnsemblPlants" id="AET7Gv21126200.1">
    <property type="protein sequence ID" value="AET7Gv21126200.1"/>
    <property type="gene ID" value="AET7Gv21126200"/>
</dbReference>
<keyword evidence="10" id="KW-0472">Membrane</keyword>
<keyword evidence="3 10" id="KW-0812">Transmembrane</keyword>
<dbReference type="InterPro" id="IPR036396">
    <property type="entry name" value="Cyt_P450_sf"/>
</dbReference>